<feature type="transmembrane region" description="Helical" evidence="1">
    <location>
        <begin position="416"/>
        <end position="439"/>
    </location>
</feature>
<reference evidence="2 3" key="1">
    <citation type="submission" date="2023-08" db="EMBL/GenBank/DDBJ databases">
        <title>Draft genome sequence of Thermococcus waiotapuensis WT1T, a thermophilic sulphur-dependent archaeon from order Thermococcales.</title>
        <authorList>
            <person name="Manners S.H."/>
            <person name="Carere C.R."/>
            <person name="Dhami M.K."/>
            <person name="Dobson R.C.J."/>
            <person name="Stott M.B."/>
        </authorList>
    </citation>
    <scope>NUCLEOTIDE SEQUENCE [LARGE SCALE GENOMIC DNA]</scope>
    <source>
        <strain evidence="2 3">WT1</strain>
    </source>
</reference>
<protein>
    <recommendedName>
        <fullName evidence="4">CARDB domain-containing protein</fullName>
    </recommendedName>
</protein>
<evidence type="ECO:0000313" key="3">
    <source>
        <dbReference type="Proteomes" id="UP001245683"/>
    </source>
</evidence>
<gene>
    <name evidence="2" type="ORF">RBI02_01705</name>
</gene>
<dbReference type="EMBL" id="JAVDZE010000001">
    <property type="protein sequence ID" value="MDV3103263.1"/>
    <property type="molecule type" value="Genomic_DNA"/>
</dbReference>
<dbReference type="Gene3D" id="2.60.40.10">
    <property type="entry name" value="Immunoglobulins"/>
    <property type="match status" value="1"/>
</dbReference>
<dbReference type="Proteomes" id="UP001245683">
    <property type="component" value="Unassembled WGS sequence"/>
</dbReference>
<dbReference type="RefSeq" id="WP_315339778.1">
    <property type="nucleotide sequence ID" value="NZ_JAVDZE010000001.1"/>
</dbReference>
<evidence type="ECO:0000313" key="2">
    <source>
        <dbReference type="EMBL" id="MDV3103263.1"/>
    </source>
</evidence>
<dbReference type="AlphaFoldDB" id="A0AAE4NUW0"/>
<keyword evidence="1" id="KW-0472">Membrane</keyword>
<sequence>MKKPLTALTVFLIVLSLYGAAGYTQGAEETGSLKLIYSGYVLKGQVLKVGTTAEVITLTVKDVTSASLVLRVVSINVSTDLTLSPGEFRDIPQIHIAVSLKSLKADDKVAYIDVYSQNGVLITPPRNPPKVKVYLNTTVPDAVVGQVIPVKVEVKNLGPGEIRNVTIEMPSIQGLKLTGTSGSGTIETLSGYSSASPVVFLLTPTRPGEFNVSVRVTYYNESLSRVTTVSEPLTIKAYTSPGLTVSIGGTNSTQVKVPQKYVVSKNGSSAYVFITVSASQGDPNFEFAKDVSVELKYPDEVTGIEKVYFGTIKAGQSVDKAIEIKINGEGIYPIGAVLKYEDPLGNSHDLELGTALVVDSTPPRVVVKKVPVIPTEEQVPQVLENTLENSKEPKKVAESVYAVISPYLETEKTVKYLKVSVAILLLLTLILAYLAVGYYREVRTFRRVLFRKRKYKTGGLPKKWSRDELESLLGELRLEKVKENLPSGEGSEL</sequence>
<keyword evidence="1" id="KW-0812">Transmembrane</keyword>
<accession>A0AAE4NUW0</accession>
<keyword evidence="3" id="KW-1185">Reference proteome</keyword>
<evidence type="ECO:0008006" key="4">
    <source>
        <dbReference type="Google" id="ProtNLM"/>
    </source>
</evidence>
<comment type="caution">
    <text evidence="2">The sequence shown here is derived from an EMBL/GenBank/DDBJ whole genome shotgun (WGS) entry which is preliminary data.</text>
</comment>
<dbReference type="InterPro" id="IPR013783">
    <property type="entry name" value="Ig-like_fold"/>
</dbReference>
<proteinExistence type="predicted"/>
<name>A0AAE4NUW0_9EURY</name>
<organism evidence="2 3">
    <name type="scientific">Thermococcus waiotapuensis</name>
    <dbReference type="NCBI Taxonomy" id="90909"/>
    <lineage>
        <taxon>Archaea</taxon>
        <taxon>Methanobacteriati</taxon>
        <taxon>Methanobacteriota</taxon>
        <taxon>Thermococci</taxon>
        <taxon>Thermococcales</taxon>
        <taxon>Thermococcaceae</taxon>
        <taxon>Thermococcus</taxon>
    </lineage>
</organism>
<keyword evidence="1" id="KW-1133">Transmembrane helix</keyword>
<evidence type="ECO:0000256" key="1">
    <source>
        <dbReference type="SAM" id="Phobius"/>
    </source>
</evidence>